<evidence type="ECO:0000313" key="2">
    <source>
        <dbReference type="Proteomes" id="UP001107558"/>
    </source>
</evidence>
<dbReference type="Proteomes" id="UP001107558">
    <property type="component" value="Chromosome 2"/>
</dbReference>
<gene>
    <name evidence="1" type="ORF">PVAND_004256</name>
</gene>
<dbReference type="PANTHER" id="PTHR33332">
    <property type="entry name" value="REVERSE TRANSCRIPTASE DOMAIN-CONTAINING PROTEIN"/>
    <property type="match status" value="1"/>
</dbReference>
<comment type="caution">
    <text evidence="1">The sequence shown here is derived from an EMBL/GenBank/DDBJ whole genome shotgun (WGS) entry which is preliminary data.</text>
</comment>
<evidence type="ECO:0000313" key="1">
    <source>
        <dbReference type="EMBL" id="KAG5674276.1"/>
    </source>
</evidence>
<name>A0A9J6BWK9_POLVA</name>
<evidence type="ECO:0008006" key="3">
    <source>
        <dbReference type="Google" id="ProtNLM"/>
    </source>
</evidence>
<proteinExistence type="predicted"/>
<dbReference type="OrthoDB" id="10020599at2759"/>
<organism evidence="1 2">
    <name type="scientific">Polypedilum vanderplanki</name>
    <name type="common">Sleeping chironomid midge</name>
    <dbReference type="NCBI Taxonomy" id="319348"/>
    <lineage>
        <taxon>Eukaryota</taxon>
        <taxon>Metazoa</taxon>
        <taxon>Ecdysozoa</taxon>
        <taxon>Arthropoda</taxon>
        <taxon>Hexapoda</taxon>
        <taxon>Insecta</taxon>
        <taxon>Pterygota</taxon>
        <taxon>Neoptera</taxon>
        <taxon>Endopterygota</taxon>
        <taxon>Diptera</taxon>
        <taxon>Nematocera</taxon>
        <taxon>Chironomoidea</taxon>
        <taxon>Chironomidae</taxon>
        <taxon>Chironominae</taxon>
        <taxon>Polypedilum</taxon>
        <taxon>Polypedilum</taxon>
    </lineage>
</organism>
<sequence length="238" mass="27436">MIDFDFPTNLILITKSFLSEKTFKVICNGSYSTIRSIRAGVPQGAVLSPTLYNIYTADIHVCTTMFADDTSFYKTALHHLTTSSKLKVASRSIETKNEIPTDPIKVFGTCESCRLIIKLLGVHLDKRLTFKYHIENVTRKANNAIRTLYLLINRKSKLHITNKLLLYKLAIRPILTYGYPAFHGIIAATHTRKLQTLQNRTLKMILDRPWWESTEQIHAETKLPWINDYLQKRLIQNL</sequence>
<dbReference type="AlphaFoldDB" id="A0A9J6BWK9"/>
<accession>A0A9J6BWK9</accession>
<protein>
    <recommendedName>
        <fullName evidence="3">Reverse transcriptase domain-containing protein</fullName>
    </recommendedName>
</protein>
<reference evidence="1" key="1">
    <citation type="submission" date="2021-03" db="EMBL/GenBank/DDBJ databases">
        <title>Chromosome level genome of the anhydrobiotic midge Polypedilum vanderplanki.</title>
        <authorList>
            <person name="Yoshida Y."/>
            <person name="Kikawada T."/>
            <person name="Gusev O."/>
        </authorList>
    </citation>
    <scope>NUCLEOTIDE SEQUENCE</scope>
    <source>
        <strain evidence="1">NIAS01</strain>
        <tissue evidence="1">Whole body or cell culture</tissue>
    </source>
</reference>
<dbReference type="EMBL" id="JADBJN010000002">
    <property type="protein sequence ID" value="KAG5674276.1"/>
    <property type="molecule type" value="Genomic_DNA"/>
</dbReference>
<keyword evidence="2" id="KW-1185">Reference proteome</keyword>